<dbReference type="InterPro" id="IPR013083">
    <property type="entry name" value="Znf_RING/FYVE/PHD"/>
</dbReference>
<evidence type="ECO:0000313" key="3">
    <source>
        <dbReference type="Proteomes" id="UP000243459"/>
    </source>
</evidence>
<keyword evidence="3" id="KW-1185">Reference proteome</keyword>
<feature type="domain" description="Ubiquitinyl hydrolase variant UBP zinc finger" evidence="1">
    <location>
        <begin position="1"/>
        <end position="33"/>
    </location>
</feature>
<evidence type="ECO:0000259" key="1">
    <source>
        <dbReference type="Pfam" id="PF17807"/>
    </source>
</evidence>
<sequence>MSSFLAFGKDYVASNYEKTGDPVYLHIQQTKKPIPEIRPLKKPTLLAIGQGLSSGLLFRIEARFPFLDEDVIKSLLELPLWEIAELDEPAGRGAKNRNSSTEPFELSHLCAHCKNISKEIYSSSTYIIQGFPPSPESSGQLLSKSNIG</sequence>
<dbReference type="Proteomes" id="UP000243459">
    <property type="component" value="Chromosome 1"/>
</dbReference>
<organism evidence="2 3">
    <name type="scientific">Asparagus officinalis</name>
    <name type="common">Garden asparagus</name>
    <dbReference type="NCBI Taxonomy" id="4686"/>
    <lineage>
        <taxon>Eukaryota</taxon>
        <taxon>Viridiplantae</taxon>
        <taxon>Streptophyta</taxon>
        <taxon>Embryophyta</taxon>
        <taxon>Tracheophyta</taxon>
        <taxon>Spermatophyta</taxon>
        <taxon>Magnoliopsida</taxon>
        <taxon>Liliopsida</taxon>
        <taxon>Asparagales</taxon>
        <taxon>Asparagaceae</taxon>
        <taxon>Asparagoideae</taxon>
        <taxon>Asparagus</taxon>
    </lineage>
</organism>
<accession>A0A5P1FVS6</accession>
<reference evidence="3" key="1">
    <citation type="journal article" date="2017" name="Nat. Commun.">
        <title>The asparagus genome sheds light on the origin and evolution of a young Y chromosome.</title>
        <authorList>
            <person name="Harkess A."/>
            <person name="Zhou J."/>
            <person name="Xu C."/>
            <person name="Bowers J.E."/>
            <person name="Van der Hulst R."/>
            <person name="Ayyampalayam S."/>
            <person name="Mercati F."/>
            <person name="Riccardi P."/>
            <person name="McKain M.R."/>
            <person name="Kakrana A."/>
            <person name="Tang H."/>
            <person name="Ray J."/>
            <person name="Groenendijk J."/>
            <person name="Arikit S."/>
            <person name="Mathioni S.M."/>
            <person name="Nakano M."/>
            <person name="Shan H."/>
            <person name="Telgmann-Rauber A."/>
            <person name="Kanno A."/>
            <person name="Yue Z."/>
            <person name="Chen H."/>
            <person name="Li W."/>
            <person name="Chen Y."/>
            <person name="Xu X."/>
            <person name="Zhang Y."/>
            <person name="Luo S."/>
            <person name="Chen H."/>
            <person name="Gao J."/>
            <person name="Mao Z."/>
            <person name="Pires J.C."/>
            <person name="Luo M."/>
            <person name="Kudrna D."/>
            <person name="Wing R.A."/>
            <person name="Meyers B.C."/>
            <person name="Yi K."/>
            <person name="Kong H."/>
            <person name="Lavrijsen P."/>
            <person name="Sunseri F."/>
            <person name="Falavigna A."/>
            <person name="Ye Y."/>
            <person name="Leebens-Mack J.H."/>
            <person name="Chen G."/>
        </authorList>
    </citation>
    <scope>NUCLEOTIDE SEQUENCE [LARGE SCALE GENOMIC DNA]</scope>
    <source>
        <strain evidence="3">cv. DH0086</strain>
    </source>
</reference>
<proteinExistence type="predicted"/>
<dbReference type="Gramene" id="ONK80911">
    <property type="protein sequence ID" value="ONK80911"/>
    <property type="gene ID" value="A4U43_C01F23130"/>
</dbReference>
<evidence type="ECO:0000313" key="2">
    <source>
        <dbReference type="EMBL" id="ONK80911.1"/>
    </source>
</evidence>
<dbReference type="Gene3D" id="3.30.40.10">
    <property type="entry name" value="Zinc/RING finger domain, C3HC4 (zinc finger)"/>
    <property type="match status" value="1"/>
</dbReference>
<gene>
    <name evidence="2" type="ORF">A4U43_C01F23130</name>
</gene>
<dbReference type="AlphaFoldDB" id="A0A5P1FVS6"/>
<name>A0A5P1FVS6_ASPOF</name>
<dbReference type="InterPro" id="IPR041432">
    <property type="entry name" value="UBP13_Znf-UBP_var"/>
</dbReference>
<protein>
    <recommendedName>
        <fullName evidence="1">Ubiquitinyl hydrolase variant UBP zinc finger domain-containing protein</fullName>
    </recommendedName>
</protein>
<dbReference type="EMBL" id="CM007381">
    <property type="protein sequence ID" value="ONK80911.1"/>
    <property type="molecule type" value="Genomic_DNA"/>
</dbReference>
<dbReference type="Pfam" id="PF17807">
    <property type="entry name" value="zf-UBP_var"/>
    <property type="match status" value="1"/>
</dbReference>